<feature type="chain" id="PRO_5039280639" evidence="1">
    <location>
        <begin position="22"/>
        <end position="597"/>
    </location>
</feature>
<keyword evidence="1" id="KW-0732">Signal</keyword>
<reference evidence="2 3" key="1">
    <citation type="submission" date="2020-10" db="EMBL/GenBank/DDBJ databases">
        <title>Connecting structure to function with the recovery of over 1000 high-quality activated sludge metagenome-assembled genomes encoding full-length rRNA genes using long-read sequencing.</title>
        <authorList>
            <person name="Singleton C.M."/>
            <person name="Petriglieri F."/>
            <person name="Kristensen J.M."/>
            <person name="Kirkegaard R.H."/>
            <person name="Michaelsen T.Y."/>
            <person name="Andersen M.H."/>
            <person name="Karst S.M."/>
            <person name="Dueholm M.S."/>
            <person name="Nielsen P.H."/>
            <person name="Albertsen M."/>
        </authorList>
    </citation>
    <scope>NUCLEOTIDE SEQUENCE [LARGE SCALE GENOMIC DNA]</scope>
    <source>
        <strain evidence="2">Ribe_18-Q3-R11-54_MAXAC.273</strain>
    </source>
</reference>
<dbReference type="Proteomes" id="UP000808337">
    <property type="component" value="Unassembled WGS sequence"/>
</dbReference>
<dbReference type="InterPro" id="IPR014917">
    <property type="entry name" value="DUF1800"/>
</dbReference>
<protein>
    <submittedName>
        <fullName evidence="2">DUF1800 domain-containing protein</fullName>
    </submittedName>
</protein>
<accession>A0A9D7XPA1</accession>
<sequence>MKKMFLFFSLFIYSLSSPLSGQVVLGSDTSQHIKVTTSSNYLPQYWALSATGDKTINGVGLEGPLMESSRFLSQATLGADLETIKKVANQGIENWINEQIDVPPSQTLTTLKEVFSEIVEWYFLNGGDPEDVLTRPNWVTFNYTWWENHMHAKDLLRQRVALALSEIYVISLDSDLSGQGYGLADYYDVLLKHAFGNFEDMLYEITLHPCMGFYLSHLNNPREIPEENIHSDENYAREVMQLFTVGLFQLNQDGTRKTDGQGNWIPTYGQADIKELAKVFTGLGVGGVVENEYVTDPYFGLDIYVADMARPMIMYEEWHQPGTKKMLDGYVIPAGQTGLKDIKDAIHRLALHPNVGPFVGKQLIQRLVTSNPTPAYVARIAAVFADNGHHVRGDMSAVIKAILLDPEARTCQSLEDPNFGKLTEPFLRYTQFTKAIPMEQYYGRYWNVAYGFYEATGQNPLGSRTVFGFYLPDYQPLGPISENGLVGPEFQIHNSRTSIEYMNQANAWAVWGYIMDDWEKDNPHVTFDIDELKSLARDPEALVNRLDMLFTHGSLSQYTRDLIKEAITPFIENDYRQDRVRLAMYLLMVSPDYNIMK</sequence>
<name>A0A9D7XPA1_9BACT</name>
<dbReference type="AlphaFoldDB" id="A0A9D7XPA1"/>
<comment type="caution">
    <text evidence="2">The sequence shown here is derived from an EMBL/GenBank/DDBJ whole genome shotgun (WGS) entry which is preliminary data.</text>
</comment>
<evidence type="ECO:0000313" key="2">
    <source>
        <dbReference type="EMBL" id="MBK9982975.1"/>
    </source>
</evidence>
<dbReference type="PANTHER" id="PTHR43737">
    <property type="entry name" value="BLL7424 PROTEIN"/>
    <property type="match status" value="1"/>
</dbReference>
<feature type="signal peptide" evidence="1">
    <location>
        <begin position="1"/>
        <end position="21"/>
    </location>
</feature>
<evidence type="ECO:0000256" key="1">
    <source>
        <dbReference type="SAM" id="SignalP"/>
    </source>
</evidence>
<organism evidence="2 3">
    <name type="scientific">Candidatus Opimibacter skivensis</name>
    <dbReference type="NCBI Taxonomy" id="2982028"/>
    <lineage>
        <taxon>Bacteria</taxon>
        <taxon>Pseudomonadati</taxon>
        <taxon>Bacteroidota</taxon>
        <taxon>Saprospiria</taxon>
        <taxon>Saprospirales</taxon>
        <taxon>Saprospiraceae</taxon>
        <taxon>Candidatus Opimibacter</taxon>
    </lineage>
</organism>
<dbReference type="Pfam" id="PF08811">
    <property type="entry name" value="DUF1800"/>
    <property type="match status" value="1"/>
</dbReference>
<dbReference type="EMBL" id="JADKGY010000008">
    <property type="protein sequence ID" value="MBK9982975.1"/>
    <property type="molecule type" value="Genomic_DNA"/>
</dbReference>
<gene>
    <name evidence="2" type="ORF">IPP15_11230</name>
</gene>
<dbReference type="PANTHER" id="PTHR43737:SF1">
    <property type="entry name" value="DUF1501 DOMAIN-CONTAINING PROTEIN"/>
    <property type="match status" value="1"/>
</dbReference>
<proteinExistence type="predicted"/>
<evidence type="ECO:0000313" key="3">
    <source>
        <dbReference type="Proteomes" id="UP000808337"/>
    </source>
</evidence>